<proteinExistence type="predicted"/>
<dbReference type="EMBL" id="KV407458">
    <property type="protein sequence ID" value="KZF23034.1"/>
    <property type="molecule type" value="Genomic_DNA"/>
</dbReference>
<organism evidence="2 3">
    <name type="scientific">Xylona heveae (strain CBS 132557 / TC161)</name>
    <dbReference type="NCBI Taxonomy" id="1328760"/>
    <lineage>
        <taxon>Eukaryota</taxon>
        <taxon>Fungi</taxon>
        <taxon>Dikarya</taxon>
        <taxon>Ascomycota</taxon>
        <taxon>Pezizomycotina</taxon>
        <taxon>Xylonomycetes</taxon>
        <taxon>Xylonales</taxon>
        <taxon>Xylonaceae</taxon>
        <taxon>Xylona</taxon>
    </lineage>
</organism>
<dbReference type="RefSeq" id="XP_018188589.1">
    <property type="nucleotide sequence ID" value="XM_018336074.1"/>
</dbReference>
<evidence type="ECO:0000313" key="2">
    <source>
        <dbReference type="EMBL" id="KZF23034.1"/>
    </source>
</evidence>
<dbReference type="Proteomes" id="UP000076632">
    <property type="component" value="Unassembled WGS sequence"/>
</dbReference>
<dbReference type="PANTHER" id="PTHR36091:SF2">
    <property type="entry name" value="AMINOGLYCOSIDE PHOSPHOTRANSFERASE DOMAIN-CONTAINING PROTEIN"/>
    <property type="match status" value="1"/>
</dbReference>
<dbReference type="STRING" id="1328760.A0A165H5Z7"/>
<dbReference type="GO" id="GO:0005739">
    <property type="term" value="C:mitochondrion"/>
    <property type="evidence" value="ECO:0007669"/>
    <property type="project" value="TreeGrafter"/>
</dbReference>
<dbReference type="GeneID" id="28901211"/>
<dbReference type="InterPro" id="IPR051035">
    <property type="entry name" value="Mito_inheritance_9"/>
</dbReference>
<dbReference type="OMA" id="WIQQYAT"/>
<dbReference type="Gene3D" id="3.30.200.20">
    <property type="entry name" value="Phosphorylase Kinase, domain 1"/>
    <property type="match status" value="1"/>
</dbReference>
<keyword evidence="3" id="KW-1185">Reference proteome</keyword>
<keyword evidence="2" id="KW-0808">Transferase</keyword>
<dbReference type="FunCoup" id="A0A165H5Z7">
    <property type="interactions" value="15"/>
</dbReference>
<name>A0A165H5Z7_XYLHT</name>
<dbReference type="OrthoDB" id="2968323at2759"/>
<dbReference type="Pfam" id="PF01636">
    <property type="entry name" value="APH"/>
    <property type="match status" value="1"/>
</dbReference>
<dbReference type="InParanoid" id="A0A165H5Z7"/>
<dbReference type="SUPFAM" id="SSF56112">
    <property type="entry name" value="Protein kinase-like (PK-like)"/>
    <property type="match status" value="1"/>
</dbReference>
<dbReference type="AlphaFoldDB" id="A0A165H5Z7"/>
<evidence type="ECO:0000259" key="1">
    <source>
        <dbReference type="Pfam" id="PF01636"/>
    </source>
</evidence>
<feature type="domain" description="Aminoglycoside phosphotransferase" evidence="1">
    <location>
        <begin position="57"/>
        <end position="328"/>
    </location>
</feature>
<protein>
    <submittedName>
        <fullName evidence="2">Phosphotransferase family protein</fullName>
    </submittedName>
</protein>
<accession>A0A165H5Z7</accession>
<gene>
    <name evidence="2" type="ORF">L228DRAFT_283094</name>
</gene>
<reference evidence="2 3" key="1">
    <citation type="journal article" date="2016" name="Fungal Biol.">
        <title>The genome of Xylona heveae provides a window into fungal endophytism.</title>
        <authorList>
            <person name="Gazis R."/>
            <person name="Kuo A."/>
            <person name="Riley R."/>
            <person name="LaButti K."/>
            <person name="Lipzen A."/>
            <person name="Lin J."/>
            <person name="Amirebrahimi M."/>
            <person name="Hesse C.N."/>
            <person name="Spatafora J.W."/>
            <person name="Henrissat B."/>
            <person name="Hainaut M."/>
            <person name="Grigoriev I.V."/>
            <person name="Hibbett D.S."/>
        </authorList>
    </citation>
    <scope>NUCLEOTIDE SEQUENCE [LARGE SCALE GENOMIC DNA]</scope>
    <source>
        <strain evidence="2 3">TC161</strain>
    </source>
</reference>
<evidence type="ECO:0000313" key="3">
    <source>
        <dbReference type="Proteomes" id="UP000076632"/>
    </source>
</evidence>
<dbReference type="InterPro" id="IPR002575">
    <property type="entry name" value="Aminoglycoside_PTrfase"/>
</dbReference>
<dbReference type="InterPro" id="IPR011009">
    <property type="entry name" value="Kinase-like_dom_sf"/>
</dbReference>
<sequence length="530" mass="60693">MSSAGVEHRFAELFHYTSGRWLWDEEKQKGDRFAAFNVPELQRVAAKSIGANECIAITKLAEGSFNKTFKLRMNNGTNVIARIPHPIAGPQYYTTASEVATMDFARSVLEIPTPKVYAWNADKNNPVGSEYIIMEEARGTQLDDIWNDLSLEERIVIMKDLVSIEKKMLSVSFNRYGSLYYATQNIPGAAMAEVVSDVPEEVKNTVMRRFAIGPVVERDYWNNERATMDIDRGPWKCAQDYVTSPARRELQWIKHYAVPKTPDDPLITSVTQNSPDSHLSLLQKYLEAAPFLLPDDPAIVAPHIWHTDLHSANIFVDQGHICSVIDWQGTWAAPLILCARHARLVDYQGEIILKAPANFNDLEPDEKNKIRRQMSSSIILYLYEKQIAKEAPLLNKALRFSHGRTRCDPIHFVGDTWDDDIFPLRESLIRVERYWDELGFDFPCPIHFTEDEVCAHAKDGEGWNDVQDFWSSVAGIVSRDGWTPNHLYNDAVALFQELREIGLKSLVDKERVEFKNQTEWIETHSRDHRV</sequence>
<dbReference type="GO" id="GO:0016740">
    <property type="term" value="F:transferase activity"/>
    <property type="evidence" value="ECO:0007669"/>
    <property type="project" value="UniProtKB-KW"/>
</dbReference>
<dbReference type="PANTHER" id="PTHR36091">
    <property type="entry name" value="ALTERED INHERITANCE OF MITOCHONDRIA PROTEIN 9, MITOCHONDRIAL"/>
    <property type="match status" value="1"/>
</dbReference>
<dbReference type="Gene3D" id="3.90.1200.10">
    <property type="match status" value="1"/>
</dbReference>